<evidence type="ECO:0000313" key="10">
    <source>
        <dbReference type="Proteomes" id="UP000696573"/>
    </source>
</evidence>
<dbReference type="AlphaFoldDB" id="A0A9N9VJP7"/>
<keyword evidence="4" id="KW-0479">Metal-binding</keyword>
<dbReference type="Pfam" id="PF08240">
    <property type="entry name" value="ADH_N"/>
    <property type="match status" value="1"/>
</dbReference>
<dbReference type="Gene3D" id="3.40.50.720">
    <property type="entry name" value="NAD(P)-binding Rossmann-like Domain"/>
    <property type="match status" value="1"/>
</dbReference>
<keyword evidence="10" id="KW-1185">Reference proteome</keyword>
<evidence type="ECO:0000256" key="1">
    <source>
        <dbReference type="ARBA" id="ARBA00001947"/>
    </source>
</evidence>
<dbReference type="InterPro" id="IPR011032">
    <property type="entry name" value="GroES-like_sf"/>
</dbReference>
<evidence type="ECO:0000259" key="8">
    <source>
        <dbReference type="Pfam" id="PF08240"/>
    </source>
</evidence>
<feature type="domain" description="Alcohol dehydrogenase-like N-terminal" evidence="8">
    <location>
        <begin position="32"/>
        <end position="148"/>
    </location>
</feature>
<dbReference type="GO" id="GO:0006062">
    <property type="term" value="P:sorbitol catabolic process"/>
    <property type="evidence" value="ECO:0007669"/>
    <property type="project" value="TreeGrafter"/>
</dbReference>
<evidence type="ECO:0000256" key="2">
    <source>
        <dbReference type="ARBA" id="ARBA00004921"/>
    </source>
</evidence>
<dbReference type="GO" id="GO:0008270">
    <property type="term" value="F:zinc ion binding"/>
    <property type="evidence" value="ECO:0007669"/>
    <property type="project" value="InterPro"/>
</dbReference>
<keyword evidence="6" id="KW-0560">Oxidoreductase</keyword>
<dbReference type="EMBL" id="CABFNQ020000730">
    <property type="protein sequence ID" value="CAH0027602.1"/>
    <property type="molecule type" value="Genomic_DNA"/>
</dbReference>
<dbReference type="PANTHER" id="PTHR43161:SF13">
    <property type="entry name" value="D-XYLULOSE REDUCTASE"/>
    <property type="match status" value="1"/>
</dbReference>
<organism evidence="9 10">
    <name type="scientific">Clonostachys rhizophaga</name>
    <dbReference type="NCBI Taxonomy" id="160324"/>
    <lineage>
        <taxon>Eukaryota</taxon>
        <taxon>Fungi</taxon>
        <taxon>Dikarya</taxon>
        <taxon>Ascomycota</taxon>
        <taxon>Pezizomycotina</taxon>
        <taxon>Sordariomycetes</taxon>
        <taxon>Hypocreomycetidae</taxon>
        <taxon>Hypocreales</taxon>
        <taxon>Bionectriaceae</taxon>
        <taxon>Clonostachys</taxon>
    </lineage>
</organism>
<dbReference type="InterPro" id="IPR002328">
    <property type="entry name" value="ADH_Zn_CS"/>
</dbReference>
<name>A0A9N9VJP7_9HYPO</name>
<evidence type="ECO:0000256" key="4">
    <source>
        <dbReference type="ARBA" id="ARBA00022723"/>
    </source>
</evidence>
<dbReference type="PANTHER" id="PTHR43161">
    <property type="entry name" value="SORBITOL DEHYDROGENASE"/>
    <property type="match status" value="1"/>
</dbReference>
<reference evidence="9" key="1">
    <citation type="submission" date="2021-10" db="EMBL/GenBank/DDBJ databases">
        <authorList>
            <person name="Piombo E."/>
        </authorList>
    </citation>
    <scope>NUCLEOTIDE SEQUENCE</scope>
</reference>
<comment type="similarity">
    <text evidence="3">Belongs to the zinc-containing alcohol dehydrogenase family.</text>
</comment>
<keyword evidence="7" id="KW-0520">NAD</keyword>
<dbReference type="InterPro" id="IPR036291">
    <property type="entry name" value="NAD(P)-bd_dom_sf"/>
</dbReference>
<keyword evidence="5" id="KW-0862">Zinc</keyword>
<dbReference type="PROSITE" id="PS00059">
    <property type="entry name" value="ADH_ZINC"/>
    <property type="match status" value="1"/>
</dbReference>
<dbReference type="Gene3D" id="3.90.180.10">
    <property type="entry name" value="Medium-chain alcohol dehydrogenases, catalytic domain"/>
    <property type="match status" value="1"/>
</dbReference>
<dbReference type="SUPFAM" id="SSF50129">
    <property type="entry name" value="GroES-like"/>
    <property type="match status" value="1"/>
</dbReference>
<proteinExistence type="inferred from homology"/>
<comment type="pathway">
    <text evidence="2">Carbohydrate degradation.</text>
</comment>
<accession>A0A9N9VJP7</accession>
<comment type="caution">
    <text evidence="9">The sequence shown here is derived from an EMBL/GenBank/DDBJ whole genome shotgun (WGS) entry which is preliminary data.</text>
</comment>
<dbReference type="SUPFAM" id="SSF51735">
    <property type="entry name" value="NAD(P)-binding Rossmann-fold domains"/>
    <property type="match status" value="1"/>
</dbReference>
<dbReference type="CDD" id="cd05285">
    <property type="entry name" value="sorbitol_DH"/>
    <property type="match status" value="1"/>
</dbReference>
<dbReference type="InterPro" id="IPR013154">
    <property type="entry name" value="ADH-like_N"/>
</dbReference>
<dbReference type="OrthoDB" id="2148442at2759"/>
<dbReference type="GO" id="GO:0003939">
    <property type="term" value="F:L-iditol 2-dehydrogenase (NAD+) activity"/>
    <property type="evidence" value="ECO:0007669"/>
    <property type="project" value="TreeGrafter"/>
</dbReference>
<dbReference type="Proteomes" id="UP000696573">
    <property type="component" value="Unassembled WGS sequence"/>
</dbReference>
<evidence type="ECO:0000256" key="3">
    <source>
        <dbReference type="ARBA" id="ARBA00008072"/>
    </source>
</evidence>
<comment type="cofactor">
    <cofactor evidence="1">
        <name>Zn(2+)</name>
        <dbReference type="ChEBI" id="CHEBI:29105"/>
    </cofactor>
</comment>
<evidence type="ECO:0000256" key="7">
    <source>
        <dbReference type="ARBA" id="ARBA00023027"/>
    </source>
</evidence>
<sequence length="275" mass="29617">MDILNKKPVNLAVHTSPDHDLRLVECEIPEIGQNDCLVHVRASGICGSDVHFWKHGRIGPMVVTGDYGLGHESAGVVLKVGESVTRFKPGDRVALECGVPCSKPTCFYCRTGRYNACPDVVFFSTPPYNGVLRRYHAHPEAWLHKLPDHVSFEEGSLVEPLSVALAGIDRSGLRLADPLVICGAGPIGLTSLLAANAAGAEPIVITDLDEGRLTKAKELIPRVRTVLVEKGQDSKAIAAKIVEQLGQEAKLVLECTGVESSIHSGIYVRITSMID</sequence>
<evidence type="ECO:0000313" key="9">
    <source>
        <dbReference type="EMBL" id="CAH0027602.1"/>
    </source>
</evidence>
<protein>
    <recommendedName>
        <fullName evidence="8">Alcohol dehydrogenase-like N-terminal domain-containing protein</fullName>
    </recommendedName>
</protein>
<gene>
    <name evidence="9" type="ORF">CRHIZ90672A_00001568</name>
</gene>
<evidence type="ECO:0000256" key="5">
    <source>
        <dbReference type="ARBA" id="ARBA00022833"/>
    </source>
</evidence>
<evidence type="ECO:0000256" key="6">
    <source>
        <dbReference type="ARBA" id="ARBA00023002"/>
    </source>
</evidence>
<dbReference type="InterPro" id="IPR045306">
    <property type="entry name" value="SDH-like"/>
</dbReference>